<evidence type="ECO:0000259" key="7">
    <source>
        <dbReference type="PROSITE" id="PS50268"/>
    </source>
</evidence>
<dbReference type="PANTHER" id="PTHR24028">
    <property type="entry name" value="CADHERIN-87A"/>
    <property type="match status" value="1"/>
</dbReference>
<dbReference type="CDD" id="cd11304">
    <property type="entry name" value="Cadherin_repeat"/>
    <property type="match status" value="2"/>
</dbReference>
<evidence type="ECO:0000256" key="6">
    <source>
        <dbReference type="PROSITE-ProRule" id="PRU00043"/>
    </source>
</evidence>
<keyword evidence="5" id="KW-0325">Glycoprotein</keyword>
<keyword evidence="3" id="KW-1133">Transmembrane helix</keyword>
<evidence type="ECO:0000256" key="1">
    <source>
        <dbReference type="ARBA" id="ARBA00004167"/>
    </source>
</evidence>
<evidence type="ECO:0000256" key="3">
    <source>
        <dbReference type="ARBA" id="ARBA00022989"/>
    </source>
</evidence>
<dbReference type="OMA" id="THGGIRE"/>
<name>A0A670Z104_PSETE</name>
<keyword evidence="2" id="KW-0812">Transmembrane</keyword>
<dbReference type="SMART" id="SM00112">
    <property type="entry name" value="CA"/>
    <property type="match status" value="1"/>
</dbReference>
<evidence type="ECO:0000313" key="9">
    <source>
        <dbReference type="Proteomes" id="UP000472273"/>
    </source>
</evidence>
<evidence type="ECO:0000313" key="8">
    <source>
        <dbReference type="Ensembl" id="ENSPTXP00000015393.1"/>
    </source>
</evidence>
<dbReference type="Ensembl" id="ENSPTXT00000015868.1">
    <property type="protein sequence ID" value="ENSPTXP00000015393.1"/>
    <property type="gene ID" value="ENSPTXG00000010634.1"/>
</dbReference>
<dbReference type="AlphaFoldDB" id="A0A670Z104"/>
<dbReference type="Pfam" id="PF17812">
    <property type="entry name" value="RET_CLD3"/>
    <property type="match status" value="1"/>
</dbReference>
<feature type="domain" description="Cadherin" evidence="7">
    <location>
        <begin position="145"/>
        <end position="253"/>
    </location>
</feature>
<dbReference type="PROSITE" id="PS50268">
    <property type="entry name" value="CADHERIN_2"/>
    <property type="match status" value="1"/>
</dbReference>
<reference evidence="8" key="2">
    <citation type="submission" date="2025-09" db="UniProtKB">
        <authorList>
            <consortium name="Ensembl"/>
        </authorList>
    </citation>
    <scope>IDENTIFICATION</scope>
</reference>
<dbReference type="InterPro" id="IPR041163">
    <property type="entry name" value="Ret_CLD1"/>
</dbReference>
<keyword evidence="6" id="KW-0106">Calcium</keyword>
<evidence type="ECO:0000256" key="2">
    <source>
        <dbReference type="ARBA" id="ARBA00022692"/>
    </source>
</evidence>
<dbReference type="GeneTree" id="ENSGT00960000189939"/>
<keyword evidence="4" id="KW-0472">Membrane</keyword>
<dbReference type="Gene3D" id="2.60.40.60">
    <property type="entry name" value="Cadherins"/>
    <property type="match status" value="2"/>
</dbReference>
<dbReference type="SUPFAM" id="SSF49313">
    <property type="entry name" value="Cadherin-like"/>
    <property type="match status" value="2"/>
</dbReference>
<protein>
    <recommendedName>
        <fullName evidence="7">Cadherin domain-containing protein</fullName>
    </recommendedName>
</protein>
<dbReference type="GO" id="GO:0007156">
    <property type="term" value="P:homophilic cell adhesion via plasma membrane adhesion molecules"/>
    <property type="evidence" value="ECO:0007669"/>
    <property type="project" value="InterPro"/>
</dbReference>
<dbReference type="InterPro" id="IPR040667">
    <property type="entry name" value="Ret_CLD3"/>
</dbReference>
<dbReference type="InterPro" id="IPR050174">
    <property type="entry name" value="Protocadherin/Cadherin-CA"/>
</dbReference>
<organism evidence="8 9">
    <name type="scientific">Pseudonaja textilis</name>
    <name type="common">Eastern brown snake</name>
    <dbReference type="NCBI Taxonomy" id="8673"/>
    <lineage>
        <taxon>Eukaryota</taxon>
        <taxon>Metazoa</taxon>
        <taxon>Chordata</taxon>
        <taxon>Craniata</taxon>
        <taxon>Vertebrata</taxon>
        <taxon>Euteleostomi</taxon>
        <taxon>Lepidosauria</taxon>
        <taxon>Squamata</taxon>
        <taxon>Bifurcata</taxon>
        <taxon>Unidentata</taxon>
        <taxon>Episquamata</taxon>
        <taxon>Toxicofera</taxon>
        <taxon>Serpentes</taxon>
        <taxon>Colubroidea</taxon>
        <taxon>Elapidae</taxon>
        <taxon>Hydrophiinae</taxon>
        <taxon>Pseudonaja</taxon>
    </lineage>
</organism>
<proteinExistence type="predicted"/>
<accession>A0A670Z104</accession>
<dbReference type="PANTHER" id="PTHR24028:SF263">
    <property type="entry name" value="CADHERIN-RELATED FAMILY MEMBER 1"/>
    <property type="match status" value="1"/>
</dbReference>
<dbReference type="GO" id="GO:0005509">
    <property type="term" value="F:calcium ion binding"/>
    <property type="evidence" value="ECO:0007669"/>
    <property type="project" value="UniProtKB-UniRule"/>
</dbReference>
<reference evidence="8" key="1">
    <citation type="submission" date="2025-08" db="UniProtKB">
        <authorList>
            <consortium name="Ensembl"/>
        </authorList>
    </citation>
    <scope>IDENTIFICATION</scope>
</reference>
<dbReference type="InterPro" id="IPR015919">
    <property type="entry name" value="Cadherin-like_sf"/>
</dbReference>
<keyword evidence="9" id="KW-1185">Reference proteome</keyword>
<dbReference type="InterPro" id="IPR002126">
    <property type="entry name" value="Cadherin-like_dom"/>
</dbReference>
<dbReference type="GO" id="GO:0005886">
    <property type="term" value="C:plasma membrane"/>
    <property type="evidence" value="ECO:0007669"/>
    <property type="project" value="TreeGrafter"/>
</dbReference>
<comment type="subcellular location">
    <subcellularLocation>
        <location evidence="1">Membrane</location>
        <topology evidence="1">Single-pass membrane protein</topology>
    </subcellularLocation>
</comment>
<dbReference type="Pfam" id="PF17756">
    <property type="entry name" value="RET_CLD1"/>
    <property type="match status" value="1"/>
</dbReference>
<dbReference type="PRINTS" id="PR00205">
    <property type="entry name" value="CADHERIN"/>
</dbReference>
<evidence type="ECO:0000256" key="5">
    <source>
        <dbReference type="ARBA" id="ARBA00023180"/>
    </source>
</evidence>
<evidence type="ECO:0000256" key="4">
    <source>
        <dbReference type="ARBA" id="ARBA00023136"/>
    </source>
</evidence>
<sequence>KSRRNSRWAGLRFLVDNDFIPPPLSFPVAFGLYFPRKTYHENVYLEQPEGTPLLQLHALKDSEEEEAFYCLVPDSFGTGSQNLWFQIGERTGLLYLNKSLDSEDFILLCKSLEFLPDGWEVGSVSALETILYLEASRLPRSFCFPAMDLSFHIMENKPPGIFHQLQSFGLQQQCHNISLSYKLITGKLYIYSMAFYPPRKDGRLRVSKPLDREEREKYEILAQCTLKEGSQETLREVPLLIHILDEDDMPPFLSNGTSTTDAIVEFKREEGTVLAALSVLDADTTPIYPVDTSRKKYTGTINSSDPWIQETFRVDHLFHEIYFHPNGSQVRGTQHEYKLILNRTVSITESRSLLLDVIVNDTTYQGPDRSLTLHFNISILPVFIQFSNPTYQFMVNRNAANFSQVRMAPLFSLKHELLRIKTSGRKTCV</sequence>
<dbReference type="Proteomes" id="UP000472273">
    <property type="component" value="Unplaced"/>
</dbReference>